<dbReference type="Proteomes" id="UP000436088">
    <property type="component" value="Unassembled WGS sequence"/>
</dbReference>
<name>A0A6A2ZLZ7_HIBSY</name>
<feature type="region of interest" description="Disordered" evidence="1">
    <location>
        <begin position="1"/>
        <end position="55"/>
    </location>
</feature>
<proteinExistence type="predicted"/>
<keyword evidence="3" id="KW-1185">Reference proteome</keyword>
<protein>
    <submittedName>
        <fullName evidence="2">Uncharacterized protein</fullName>
    </submittedName>
</protein>
<feature type="compositionally biased region" description="Basic and acidic residues" evidence="1">
    <location>
        <begin position="23"/>
        <end position="40"/>
    </location>
</feature>
<sequence length="89" mass="9333">MPGNTKPGSEDVNGGCTSNYKDTGSRQHADSSLKRPESSKKTMPGNTKPGSEDVNGGCASNYKGTSSYFADGLLLTYVTWTALQVLLGV</sequence>
<accession>A0A6A2ZLZ7</accession>
<evidence type="ECO:0000313" key="3">
    <source>
        <dbReference type="Proteomes" id="UP000436088"/>
    </source>
</evidence>
<organism evidence="2 3">
    <name type="scientific">Hibiscus syriacus</name>
    <name type="common">Rose of Sharon</name>
    <dbReference type="NCBI Taxonomy" id="106335"/>
    <lineage>
        <taxon>Eukaryota</taxon>
        <taxon>Viridiplantae</taxon>
        <taxon>Streptophyta</taxon>
        <taxon>Embryophyta</taxon>
        <taxon>Tracheophyta</taxon>
        <taxon>Spermatophyta</taxon>
        <taxon>Magnoliopsida</taxon>
        <taxon>eudicotyledons</taxon>
        <taxon>Gunneridae</taxon>
        <taxon>Pentapetalae</taxon>
        <taxon>rosids</taxon>
        <taxon>malvids</taxon>
        <taxon>Malvales</taxon>
        <taxon>Malvaceae</taxon>
        <taxon>Malvoideae</taxon>
        <taxon>Hibiscus</taxon>
    </lineage>
</organism>
<dbReference type="EMBL" id="VEPZ02001142">
    <property type="protein sequence ID" value="KAE8691945.1"/>
    <property type="molecule type" value="Genomic_DNA"/>
</dbReference>
<evidence type="ECO:0000256" key="1">
    <source>
        <dbReference type="SAM" id="MobiDB-lite"/>
    </source>
</evidence>
<gene>
    <name evidence="2" type="ORF">F3Y22_tig00110864pilonHSYRG00175</name>
</gene>
<evidence type="ECO:0000313" key="2">
    <source>
        <dbReference type="EMBL" id="KAE8691945.1"/>
    </source>
</evidence>
<dbReference type="AlphaFoldDB" id="A0A6A2ZLZ7"/>
<reference evidence="2" key="1">
    <citation type="submission" date="2019-09" db="EMBL/GenBank/DDBJ databases">
        <title>Draft genome information of white flower Hibiscus syriacus.</title>
        <authorList>
            <person name="Kim Y.-M."/>
        </authorList>
    </citation>
    <scope>NUCLEOTIDE SEQUENCE [LARGE SCALE GENOMIC DNA]</scope>
    <source>
        <strain evidence="2">YM2019G1</strain>
    </source>
</reference>
<comment type="caution">
    <text evidence="2">The sequence shown here is derived from an EMBL/GenBank/DDBJ whole genome shotgun (WGS) entry which is preliminary data.</text>
</comment>